<feature type="compositionally biased region" description="Basic and acidic residues" evidence="2">
    <location>
        <begin position="52"/>
        <end position="68"/>
    </location>
</feature>
<keyword evidence="3" id="KW-1133">Transmembrane helix</keyword>
<feature type="domain" description="Threonine/serine exporter-like N-terminal" evidence="4">
    <location>
        <begin position="625"/>
        <end position="864"/>
    </location>
</feature>
<evidence type="ECO:0000256" key="3">
    <source>
        <dbReference type="SAM" id="Phobius"/>
    </source>
</evidence>
<feature type="region of interest" description="Disordered" evidence="2">
    <location>
        <begin position="1"/>
        <end position="281"/>
    </location>
</feature>
<evidence type="ECO:0000256" key="1">
    <source>
        <dbReference type="ARBA" id="ARBA00034125"/>
    </source>
</evidence>
<keyword evidence="3" id="KW-0812">Transmembrane</keyword>
<evidence type="ECO:0000313" key="6">
    <source>
        <dbReference type="Proteomes" id="UP000243876"/>
    </source>
</evidence>
<name>A0A0D6EMR1_SPOSA</name>
<feature type="compositionally biased region" description="Polar residues" evidence="2">
    <location>
        <begin position="33"/>
        <end position="49"/>
    </location>
</feature>
<reference evidence="6" key="1">
    <citation type="submission" date="2015-02" db="EMBL/GenBank/DDBJ databases">
        <authorList>
            <person name="Gon?alves P."/>
        </authorList>
    </citation>
    <scope>NUCLEOTIDE SEQUENCE [LARGE SCALE GENOMIC DNA]</scope>
</reference>
<dbReference type="OrthoDB" id="413008at2759"/>
<sequence length="984" mass="105151">MNGSKSNRRVQWPADLARGRSGADHVSIPVTAGNDNLSPASARNLSSPGAQDELRRALERHTREHGTDDELTDDEAAPRYASRPPSEAPSGAASSDGDPHERLEALKDNMEVYVDPGETDGLPDARKRKPEERSAKAAWGLVRGLTSSAALGGSGLRRRNAKAQAGFKGGQGANADEAKKDEEARGEEGGERNAGRAFLDRLREGNVQDVPPENQYSSASGPGGGGILSALIALQRQQQAASATPSGATTPTSLGPSTRASSISGDFTDEEEEEDERLRFLAKLHEKRAQKNKLHQLSGQIGSGATGVAVGAGRAAGAGISGVGRAGGAVIGGAGRAGGAVRGGVERGVAGIRSKAHSKQPSGEGTGAPTSPGEAVPAAAPRDHGNVDEEKDKKETEKENKAKDKEKDKKGLLGRIKEAGSSLGFEHQRPEAAKSGAGVFGGLMLGAANIAGAGAPGATGLGPEPSRPGYHLSRYSAPQIPTHKRQPSREPPGSESPETTRTGFSTVANSTPGTPPFEKEPKSPSLGATTPGGRKNVFSLSLKDLPKHNHKFTALSRPSSHEGGSPRKDIGEYFYKETEEEADRRAWEKEKRRRRKAREKKKAQEVFITQHVCRVDVAAILERQQFIMKMARAFMMFGAPSHRLEAQMQATARVLEINCQVVYIPGVMMLSFGDAATHTSDIKFLKQANGLDLGKLLAAYMIYFNVIHDKISVTDASTELDALMVSPPKYKLWQQLIIGACASAFIQPSAFYGSFVDCLMAMPLGALLVLVQVIVSRNDLYSSLFEIVIACIIAFITAALASTKFFCFAAVVSGSVVLILPGYIVLCGSLELANRSIISGSVRLVYSILYSLFLGFGLSIGSEIYSRATGLTIYGSSDYTCSSLRHDVPWYRSTIPQWWYFLTVPMYLLMLALRNGQPLFRKETILMIFIGSGGFAANFFSGRAFTNRSDISSAIGSFAVGFAGNLYGKFTRGSPFVRFNTRRP</sequence>
<feature type="transmembrane region" description="Helical" evidence="3">
    <location>
        <begin position="951"/>
        <end position="968"/>
    </location>
</feature>
<organism evidence="5 6">
    <name type="scientific">Sporidiobolus salmonicolor</name>
    <name type="common">Yeast-like fungus</name>
    <name type="synonym">Sporobolomyces salmonicolor</name>
    <dbReference type="NCBI Taxonomy" id="5005"/>
    <lineage>
        <taxon>Eukaryota</taxon>
        <taxon>Fungi</taxon>
        <taxon>Dikarya</taxon>
        <taxon>Basidiomycota</taxon>
        <taxon>Pucciniomycotina</taxon>
        <taxon>Microbotryomycetes</taxon>
        <taxon>Sporidiobolales</taxon>
        <taxon>Sporidiobolaceae</taxon>
        <taxon>Sporobolomyces</taxon>
    </lineage>
</organism>
<feature type="transmembrane region" description="Helical" evidence="3">
    <location>
        <begin position="844"/>
        <end position="865"/>
    </location>
</feature>
<gene>
    <name evidence="5" type="primary">SPOSA6832_02833</name>
</gene>
<dbReference type="AlphaFoldDB" id="A0A0D6EMR1"/>
<feature type="compositionally biased region" description="Low complexity" evidence="2">
    <location>
        <begin position="81"/>
        <end position="96"/>
    </location>
</feature>
<dbReference type="Proteomes" id="UP000243876">
    <property type="component" value="Unassembled WGS sequence"/>
</dbReference>
<comment type="similarity">
    <text evidence="1">Belongs to the ThrE exporter (TC 2.A.79) family.</text>
</comment>
<dbReference type="GO" id="GO:0022857">
    <property type="term" value="F:transmembrane transporter activity"/>
    <property type="evidence" value="ECO:0007669"/>
    <property type="project" value="InterPro"/>
</dbReference>
<proteinExistence type="inferred from homology"/>
<feature type="compositionally biased region" description="Basic and acidic residues" evidence="2">
    <location>
        <begin position="123"/>
        <end position="135"/>
    </location>
</feature>
<dbReference type="Pfam" id="PF06738">
    <property type="entry name" value="ThrE"/>
    <property type="match status" value="1"/>
</dbReference>
<keyword evidence="3" id="KW-0472">Membrane</keyword>
<dbReference type="EMBL" id="CENE01000012">
    <property type="protein sequence ID" value="CEQ41156.1"/>
    <property type="molecule type" value="Genomic_DNA"/>
</dbReference>
<dbReference type="InterPro" id="IPR051361">
    <property type="entry name" value="ThrE/Ser_Exporter"/>
</dbReference>
<evidence type="ECO:0000313" key="5">
    <source>
        <dbReference type="EMBL" id="CEQ41156.1"/>
    </source>
</evidence>
<accession>A0A0D6EMR1</accession>
<feature type="compositionally biased region" description="Basic and acidic residues" evidence="2">
    <location>
        <begin position="97"/>
        <end position="110"/>
    </location>
</feature>
<feature type="compositionally biased region" description="Basic and acidic residues" evidence="2">
    <location>
        <begin position="176"/>
        <end position="206"/>
    </location>
</feature>
<feature type="transmembrane region" description="Helical" evidence="3">
    <location>
        <begin position="897"/>
        <end position="913"/>
    </location>
</feature>
<evidence type="ECO:0000256" key="2">
    <source>
        <dbReference type="SAM" id="MobiDB-lite"/>
    </source>
</evidence>
<feature type="compositionally biased region" description="Basic and acidic residues" evidence="2">
    <location>
        <begin position="381"/>
        <end position="418"/>
    </location>
</feature>
<feature type="non-terminal residue" evidence="5">
    <location>
        <position position="1"/>
    </location>
</feature>
<feature type="region of interest" description="Disordered" evidence="2">
    <location>
        <begin position="450"/>
        <end position="537"/>
    </location>
</feature>
<keyword evidence="6" id="KW-1185">Reference proteome</keyword>
<feature type="transmembrane region" description="Helical" evidence="3">
    <location>
        <begin position="808"/>
        <end position="832"/>
    </location>
</feature>
<feature type="transmembrane region" description="Helical" evidence="3">
    <location>
        <begin position="750"/>
        <end position="771"/>
    </location>
</feature>
<feature type="compositionally biased region" description="Low complexity" evidence="2">
    <location>
        <begin position="228"/>
        <end position="258"/>
    </location>
</feature>
<feature type="compositionally biased region" description="Low complexity" evidence="2">
    <location>
        <begin position="491"/>
        <end position="502"/>
    </location>
</feature>
<dbReference type="PANTHER" id="PTHR31082:SF4">
    <property type="entry name" value="PHEROMONE-REGULATED MEMBRANE PROTEIN 10"/>
    <property type="match status" value="1"/>
</dbReference>
<dbReference type="PANTHER" id="PTHR31082">
    <property type="entry name" value="PHEROMONE-REGULATED MEMBRANE PROTEIN 10"/>
    <property type="match status" value="1"/>
</dbReference>
<feature type="transmembrane region" description="Helical" evidence="3">
    <location>
        <begin position="783"/>
        <end position="802"/>
    </location>
</feature>
<feature type="transmembrane region" description="Helical" evidence="3">
    <location>
        <begin position="925"/>
        <end position="945"/>
    </location>
</feature>
<evidence type="ECO:0000259" key="4">
    <source>
        <dbReference type="Pfam" id="PF06738"/>
    </source>
</evidence>
<feature type="region of interest" description="Disordered" evidence="2">
    <location>
        <begin position="550"/>
        <end position="569"/>
    </location>
</feature>
<dbReference type="InterPro" id="IPR010619">
    <property type="entry name" value="ThrE-like_N"/>
</dbReference>
<protein>
    <submittedName>
        <fullName evidence="5">SPOSA6832_02833-mRNA-1:cds</fullName>
    </submittedName>
</protein>
<feature type="region of interest" description="Disordered" evidence="2">
    <location>
        <begin position="353"/>
        <end position="431"/>
    </location>
</feature>
<feature type="compositionally biased region" description="Polar residues" evidence="2">
    <location>
        <begin position="503"/>
        <end position="512"/>
    </location>
</feature>